<organism evidence="2 3">
    <name type="scientific">Lentzea kristufekii</name>
    <dbReference type="NCBI Taxonomy" id="3095430"/>
    <lineage>
        <taxon>Bacteria</taxon>
        <taxon>Bacillati</taxon>
        <taxon>Actinomycetota</taxon>
        <taxon>Actinomycetes</taxon>
        <taxon>Pseudonocardiales</taxon>
        <taxon>Pseudonocardiaceae</taxon>
        <taxon>Lentzea</taxon>
    </lineage>
</organism>
<accession>A0ABU4TRJ6</accession>
<protein>
    <recommendedName>
        <fullName evidence="4">N-acetylglucosaminyl deacetylase, LmbE family</fullName>
    </recommendedName>
</protein>
<dbReference type="Gene3D" id="3.40.50.10320">
    <property type="entry name" value="LmbE-like"/>
    <property type="match status" value="1"/>
</dbReference>
<gene>
    <name evidence="2" type="ORF">SK571_16125</name>
</gene>
<dbReference type="EMBL" id="JAXAVV010000007">
    <property type="protein sequence ID" value="MDX8050917.1"/>
    <property type="molecule type" value="Genomic_DNA"/>
</dbReference>
<keyword evidence="1" id="KW-0862">Zinc</keyword>
<comment type="caution">
    <text evidence="2">The sequence shown here is derived from an EMBL/GenBank/DDBJ whole genome shotgun (WGS) entry which is preliminary data.</text>
</comment>
<dbReference type="Proteomes" id="UP001271792">
    <property type="component" value="Unassembled WGS sequence"/>
</dbReference>
<keyword evidence="3" id="KW-1185">Reference proteome</keyword>
<evidence type="ECO:0000256" key="1">
    <source>
        <dbReference type="ARBA" id="ARBA00022833"/>
    </source>
</evidence>
<reference evidence="2 3" key="1">
    <citation type="submission" date="2023-11" db="EMBL/GenBank/DDBJ databases">
        <title>Lentzea sokolovensis, sp. nov., Lentzea kristufkii, sp. nov., and Lentzea miocenensis, sp. nov., rare actinobacteria from Sokolov Coal Basin, Miocene lacustrine sediment, Czech Republic.</title>
        <authorList>
            <person name="Lara A."/>
            <person name="Kotroba L."/>
            <person name="Nouioui I."/>
            <person name="Neumann-Schaal M."/>
            <person name="Mast Y."/>
            <person name="Chronakova A."/>
        </authorList>
    </citation>
    <scope>NUCLEOTIDE SEQUENCE [LARGE SCALE GENOMIC DNA]</scope>
    <source>
        <strain evidence="2 3">BCCO 10_0798</strain>
    </source>
</reference>
<evidence type="ECO:0000313" key="2">
    <source>
        <dbReference type="EMBL" id="MDX8050917.1"/>
    </source>
</evidence>
<dbReference type="InterPro" id="IPR024078">
    <property type="entry name" value="LmbE-like_dom_sf"/>
</dbReference>
<sequence length="246" mass="26824">MTSPSRAFVVSAHLDDAVLSASARLMRPGTTLVTVFTGMPPDGIPLTYWDRLTRAESSRHRQVERLAEDDEARGVLGCDTVRLGELEEQYRSAPVDAERLAARIGEAVAHAAEVWIPAGIGGHNDHLAARDAALAAVQAAPERPEVHLYADIPYALWHGWPCWVTGGEPGPYLDVDGWLDGELSSRGLDPDRMVREVHALPPQARALKEKAVAAYRSQLPALSLDGSNPLRLQNTLSHEVSWLLQP</sequence>
<dbReference type="SUPFAM" id="SSF102588">
    <property type="entry name" value="LmbE-like"/>
    <property type="match status" value="1"/>
</dbReference>
<evidence type="ECO:0000313" key="3">
    <source>
        <dbReference type="Proteomes" id="UP001271792"/>
    </source>
</evidence>
<dbReference type="InterPro" id="IPR003737">
    <property type="entry name" value="GlcNAc_PI_deacetylase-related"/>
</dbReference>
<name>A0ABU4TRJ6_9PSEU</name>
<reference evidence="2 3" key="2">
    <citation type="submission" date="2023-11" db="EMBL/GenBank/DDBJ databases">
        <authorList>
            <person name="Lara A.C."/>
            <person name="Chronakova A."/>
        </authorList>
    </citation>
    <scope>NUCLEOTIDE SEQUENCE [LARGE SCALE GENOMIC DNA]</scope>
    <source>
        <strain evidence="2 3">BCCO 10_0798</strain>
    </source>
</reference>
<dbReference type="Pfam" id="PF02585">
    <property type="entry name" value="PIG-L"/>
    <property type="match status" value="1"/>
</dbReference>
<dbReference type="RefSeq" id="WP_319984893.1">
    <property type="nucleotide sequence ID" value="NZ_JAXAVV010000007.1"/>
</dbReference>
<proteinExistence type="predicted"/>
<evidence type="ECO:0008006" key="4">
    <source>
        <dbReference type="Google" id="ProtNLM"/>
    </source>
</evidence>